<keyword evidence="2" id="KW-0732">Signal</keyword>
<comment type="similarity">
    <text evidence="1 2">Belongs to the outer membrane factor (OMF) (TC 1.B.17) family.</text>
</comment>
<dbReference type="Proteomes" id="UP000536441">
    <property type="component" value="Unassembled WGS sequence"/>
</dbReference>
<evidence type="ECO:0000313" key="4">
    <source>
        <dbReference type="Proteomes" id="UP000536441"/>
    </source>
</evidence>
<dbReference type="PANTHER" id="PTHR30203:SF25">
    <property type="entry name" value="OUTER MEMBRANE PROTEIN-RELATED"/>
    <property type="match status" value="1"/>
</dbReference>
<keyword evidence="2" id="KW-0472">Membrane</keyword>
<sequence>MIRGASALASAAMLAGCMVGPNYAGPPTVATGAEGGAPFSRIGNLPTQPLAADAAWWQAFGDPMLDRLIDQALKTSPSIAIAEARLRRSRAMVRQNEANLLPSAGVSASYLRYRLPLSGIGDIGQAIGNNGGTPGQAASLPDDASGGLWSAGFDATWEIDLFGGRRRQRDASRAQAEAAEAQLADAQVSLAAEVSQAYIDLRDHQQSLILSQRSSVLEQRSLALTEQQFRQGAASREDVERLRTQYTQTKSQETRISAQVEQSLNRLAVLIGREPGFVDADLAKPAPVPIVPARVPVDDPAAMLRRRPDIRAAERQIAAKSAQIGVSTAQLFPTVSLLGLIGLGGPSLGDLSFDNYTAVGSPMLRWNFLNFGRVRAQIRQAEAGRDEALAQYQQSVLQALQDAEDSLAQFRGQRGALQSRIEGARAATIAAEMVRQRQTRGAASLIDLLDSERQRVSAEQQLAQAYAQLASGYVAIAKSMGLGWRLPAAAGTPSAASAGGAR</sequence>
<comment type="subcellular location">
    <subcellularLocation>
        <location evidence="2">Cell membrane</location>
        <topology evidence="2">Lipid-anchor</topology>
    </subcellularLocation>
</comment>
<dbReference type="InterPro" id="IPR010131">
    <property type="entry name" value="MdtP/NodT-like"/>
</dbReference>
<dbReference type="PROSITE" id="PS51257">
    <property type="entry name" value="PROKAR_LIPOPROTEIN"/>
    <property type="match status" value="1"/>
</dbReference>
<dbReference type="Pfam" id="PF02321">
    <property type="entry name" value="OEP"/>
    <property type="match status" value="2"/>
</dbReference>
<comment type="caution">
    <text evidence="3">The sequence shown here is derived from an EMBL/GenBank/DDBJ whole genome shotgun (WGS) entry which is preliminary data.</text>
</comment>
<keyword evidence="4" id="KW-1185">Reference proteome</keyword>
<accession>A0A7Y6B5Z8</accession>
<dbReference type="EMBL" id="JABMCH010000066">
    <property type="protein sequence ID" value="NUU47853.1"/>
    <property type="molecule type" value="Genomic_DNA"/>
</dbReference>
<feature type="signal peptide" evidence="2">
    <location>
        <begin position="1"/>
        <end position="24"/>
    </location>
</feature>
<dbReference type="GO" id="GO:0005886">
    <property type="term" value="C:plasma membrane"/>
    <property type="evidence" value="ECO:0007669"/>
    <property type="project" value="UniProtKB-SubCell"/>
</dbReference>
<proteinExistence type="inferred from homology"/>
<protein>
    <submittedName>
        <fullName evidence="3">Efflux transporter outer membrane subunit</fullName>
    </submittedName>
</protein>
<reference evidence="3 4" key="1">
    <citation type="submission" date="2020-05" db="EMBL/GenBank/DDBJ databases">
        <title>Genome Sequencing of Type Strains.</title>
        <authorList>
            <person name="Lemaire J.F."/>
            <person name="Inderbitzin P."/>
            <person name="Gregorio O.A."/>
            <person name="Collins S.B."/>
            <person name="Wespe N."/>
            <person name="Knight-Connoni V."/>
        </authorList>
    </citation>
    <scope>NUCLEOTIDE SEQUENCE [LARGE SCALE GENOMIC DNA]</scope>
    <source>
        <strain evidence="3 4">DSM 100049</strain>
    </source>
</reference>
<keyword evidence="2" id="KW-0449">Lipoprotein</keyword>
<organism evidence="3 4">
    <name type="scientific">Sphingomonas zeae</name>
    <dbReference type="NCBI Taxonomy" id="1646122"/>
    <lineage>
        <taxon>Bacteria</taxon>
        <taxon>Pseudomonadati</taxon>
        <taxon>Pseudomonadota</taxon>
        <taxon>Alphaproteobacteria</taxon>
        <taxon>Sphingomonadales</taxon>
        <taxon>Sphingomonadaceae</taxon>
        <taxon>Sphingomonas</taxon>
    </lineage>
</organism>
<feature type="chain" id="PRO_5031610955" evidence="2">
    <location>
        <begin position="25"/>
        <end position="502"/>
    </location>
</feature>
<dbReference type="SUPFAM" id="SSF56954">
    <property type="entry name" value="Outer membrane efflux proteins (OEP)"/>
    <property type="match status" value="1"/>
</dbReference>
<dbReference type="InterPro" id="IPR003423">
    <property type="entry name" value="OMP_efflux"/>
</dbReference>
<evidence type="ECO:0000256" key="1">
    <source>
        <dbReference type="ARBA" id="ARBA00007613"/>
    </source>
</evidence>
<keyword evidence="2" id="KW-0564">Palmitate</keyword>
<dbReference type="Gene3D" id="1.20.1600.10">
    <property type="entry name" value="Outer membrane efflux proteins (OEP)"/>
    <property type="match status" value="1"/>
</dbReference>
<gene>
    <name evidence="3" type="ORF">HP438_12825</name>
</gene>
<keyword evidence="2" id="KW-0812">Transmembrane</keyword>
<evidence type="ECO:0000313" key="3">
    <source>
        <dbReference type="EMBL" id="NUU47853.1"/>
    </source>
</evidence>
<dbReference type="NCBIfam" id="TIGR01845">
    <property type="entry name" value="outer_NodT"/>
    <property type="match status" value="1"/>
</dbReference>
<dbReference type="GO" id="GO:0015562">
    <property type="term" value="F:efflux transmembrane transporter activity"/>
    <property type="evidence" value="ECO:0007669"/>
    <property type="project" value="InterPro"/>
</dbReference>
<dbReference type="AlphaFoldDB" id="A0A7Y6B5Z8"/>
<keyword evidence="2" id="KW-1134">Transmembrane beta strand</keyword>
<name>A0A7Y6B5Z8_9SPHN</name>
<dbReference type="PANTHER" id="PTHR30203">
    <property type="entry name" value="OUTER MEMBRANE CATION EFFLUX PROTEIN"/>
    <property type="match status" value="1"/>
</dbReference>
<dbReference type="Gene3D" id="2.20.200.10">
    <property type="entry name" value="Outer membrane efflux proteins (OEP)"/>
    <property type="match status" value="1"/>
</dbReference>
<evidence type="ECO:0000256" key="2">
    <source>
        <dbReference type="RuleBase" id="RU362097"/>
    </source>
</evidence>